<protein>
    <submittedName>
        <fullName evidence="1">Uncharacterized protein</fullName>
    </submittedName>
</protein>
<name>A0A9P0PVA4_ACAOB</name>
<evidence type="ECO:0000313" key="2">
    <source>
        <dbReference type="Proteomes" id="UP001152888"/>
    </source>
</evidence>
<keyword evidence="2" id="KW-1185">Reference proteome</keyword>
<dbReference type="AlphaFoldDB" id="A0A9P0PVA4"/>
<dbReference type="Proteomes" id="UP001152888">
    <property type="component" value="Unassembled WGS sequence"/>
</dbReference>
<evidence type="ECO:0000313" key="1">
    <source>
        <dbReference type="EMBL" id="CAH2000258.1"/>
    </source>
</evidence>
<accession>A0A9P0PVA4</accession>
<reference evidence="1" key="1">
    <citation type="submission" date="2022-03" db="EMBL/GenBank/DDBJ databases">
        <authorList>
            <person name="Sayadi A."/>
        </authorList>
    </citation>
    <scope>NUCLEOTIDE SEQUENCE</scope>
</reference>
<proteinExistence type="predicted"/>
<gene>
    <name evidence="1" type="ORF">ACAOBT_LOCUS25442</name>
</gene>
<dbReference type="EMBL" id="CAKOFQ010007397">
    <property type="protein sequence ID" value="CAH2000258.1"/>
    <property type="molecule type" value="Genomic_DNA"/>
</dbReference>
<comment type="caution">
    <text evidence="1">The sequence shown here is derived from an EMBL/GenBank/DDBJ whole genome shotgun (WGS) entry which is preliminary data.</text>
</comment>
<organism evidence="1 2">
    <name type="scientific">Acanthoscelides obtectus</name>
    <name type="common">Bean weevil</name>
    <name type="synonym">Bruchus obtectus</name>
    <dbReference type="NCBI Taxonomy" id="200917"/>
    <lineage>
        <taxon>Eukaryota</taxon>
        <taxon>Metazoa</taxon>
        <taxon>Ecdysozoa</taxon>
        <taxon>Arthropoda</taxon>
        <taxon>Hexapoda</taxon>
        <taxon>Insecta</taxon>
        <taxon>Pterygota</taxon>
        <taxon>Neoptera</taxon>
        <taxon>Endopterygota</taxon>
        <taxon>Coleoptera</taxon>
        <taxon>Polyphaga</taxon>
        <taxon>Cucujiformia</taxon>
        <taxon>Chrysomeloidea</taxon>
        <taxon>Chrysomelidae</taxon>
        <taxon>Bruchinae</taxon>
        <taxon>Bruchini</taxon>
        <taxon>Acanthoscelides</taxon>
    </lineage>
</organism>
<sequence>MTNLQFWAANSQVHVVKKLKPIINALRNILIKCSRVAPSKVIAPNSANMKPFTDIITDIYSEFNRTCTKMASIQRTRQVPAREFKDYLV</sequence>